<comment type="caution">
    <text evidence="1">The sequence shown here is derived from an EMBL/GenBank/DDBJ whole genome shotgun (WGS) entry which is preliminary data.</text>
</comment>
<evidence type="ECO:0000313" key="2">
    <source>
        <dbReference type="Proteomes" id="UP000625210"/>
    </source>
</evidence>
<keyword evidence="2" id="KW-1185">Reference proteome</keyword>
<name>A0A8J2VG25_9BACL</name>
<evidence type="ECO:0000313" key="1">
    <source>
        <dbReference type="EMBL" id="GGE18929.1"/>
    </source>
</evidence>
<proteinExistence type="predicted"/>
<accession>A0A8J2VG25</accession>
<sequence>MEELSARDCKTAEEAEQEIQAYLESLWEHTKVMRYQIVKPVSDSWDDFGKVLREIQRETSVFCKEKNSLLRLLTLQNAYSVKLVGNKKAPHEDHQKRIAPYLFER</sequence>
<dbReference type="AlphaFoldDB" id="A0A8J2VG25"/>
<dbReference type="RefSeq" id="WP_188647838.1">
    <property type="nucleotide sequence ID" value="NZ_BMHQ01000006.1"/>
</dbReference>
<organism evidence="1 2">
    <name type="scientific">Marinithermofilum abyssi</name>
    <dbReference type="NCBI Taxonomy" id="1571185"/>
    <lineage>
        <taxon>Bacteria</taxon>
        <taxon>Bacillati</taxon>
        <taxon>Bacillota</taxon>
        <taxon>Bacilli</taxon>
        <taxon>Bacillales</taxon>
        <taxon>Thermoactinomycetaceae</taxon>
        <taxon>Marinithermofilum</taxon>
    </lineage>
</organism>
<gene>
    <name evidence="1" type="ORF">GCM10011571_21070</name>
</gene>
<reference evidence="1" key="2">
    <citation type="submission" date="2020-09" db="EMBL/GenBank/DDBJ databases">
        <authorList>
            <person name="Sun Q."/>
            <person name="Zhou Y."/>
        </authorList>
    </citation>
    <scope>NUCLEOTIDE SEQUENCE</scope>
    <source>
        <strain evidence="1">CGMCC 1.15179</strain>
    </source>
</reference>
<reference evidence="1" key="1">
    <citation type="journal article" date="2014" name="Int. J. Syst. Evol. Microbiol.">
        <title>Complete genome sequence of Corynebacterium casei LMG S-19264T (=DSM 44701T), isolated from a smear-ripened cheese.</title>
        <authorList>
            <consortium name="US DOE Joint Genome Institute (JGI-PGF)"/>
            <person name="Walter F."/>
            <person name="Albersmeier A."/>
            <person name="Kalinowski J."/>
            <person name="Ruckert C."/>
        </authorList>
    </citation>
    <scope>NUCLEOTIDE SEQUENCE</scope>
    <source>
        <strain evidence="1">CGMCC 1.15179</strain>
    </source>
</reference>
<dbReference type="EMBL" id="BMHQ01000006">
    <property type="protein sequence ID" value="GGE18929.1"/>
    <property type="molecule type" value="Genomic_DNA"/>
</dbReference>
<dbReference type="Proteomes" id="UP000625210">
    <property type="component" value="Unassembled WGS sequence"/>
</dbReference>
<protein>
    <submittedName>
        <fullName evidence="1">Uncharacterized protein</fullName>
    </submittedName>
</protein>